<evidence type="ECO:0000313" key="1">
    <source>
        <dbReference type="EMBL" id="WWD07156.1"/>
    </source>
</evidence>
<accession>A0AAX4KL02</accession>
<sequence>MEDATFARKIERYKLGLFGTAVKLRIKRTISTWNARARRANTSLTMSCSRIENPDPLGKLFSALSCCPNNGADELDLTYYSTNFKIMRVGASTEDRKFLEASKEPWETIIARTKSGQTITAQEEAGFSSLFGGSQNI</sequence>
<dbReference type="EMBL" id="CP144089">
    <property type="protein sequence ID" value="WWD07156.1"/>
    <property type="molecule type" value="Genomic_DNA"/>
</dbReference>
<dbReference type="RefSeq" id="XP_066085123.1">
    <property type="nucleotide sequence ID" value="XM_066229026.1"/>
</dbReference>
<dbReference type="KEGG" id="ker:91104054"/>
<dbReference type="Proteomes" id="UP001358614">
    <property type="component" value="Chromosome 1"/>
</dbReference>
<evidence type="ECO:0000313" key="2">
    <source>
        <dbReference type="Proteomes" id="UP001358614"/>
    </source>
</evidence>
<name>A0AAX4KL02_9TREE</name>
<dbReference type="GeneID" id="91104054"/>
<keyword evidence="2" id="KW-1185">Reference proteome</keyword>
<dbReference type="AlphaFoldDB" id="A0AAX4KL02"/>
<gene>
    <name evidence="1" type="ORF">V865_005253</name>
</gene>
<reference evidence="1 2" key="1">
    <citation type="submission" date="2024-01" db="EMBL/GenBank/DDBJ databases">
        <title>Comparative genomics of Cryptococcus and Kwoniella reveals pathogenesis evolution and contrasting modes of karyotype evolution via chromosome fusion or intercentromeric recombination.</title>
        <authorList>
            <person name="Coelho M.A."/>
            <person name="David-Palma M."/>
            <person name="Shea T."/>
            <person name="Bowers K."/>
            <person name="McGinley-Smith S."/>
            <person name="Mohammad A.W."/>
            <person name="Gnirke A."/>
            <person name="Yurkov A.M."/>
            <person name="Nowrousian M."/>
            <person name="Sun S."/>
            <person name="Cuomo C.A."/>
            <person name="Heitman J."/>
        </authorList>
    </citation>
    <scope>NUCLEOTIDE SEQUENCE [LARGE SCALE GENOMIC DNA]</scope>
    <source>
        <strain evidence="1 2">PYCC6329</strain>
    </source>
</reference>
<protein>
    <submittedName>
        <fullName evidence="1">Uncharacterized protein</fullName>
    </submittedName>
</protein>
<proteinExistence type="predicted"/>
<organism evidence="1 2">
    <name type="scientific">Kwoniella europaea PYCC6329</name>
    <dbReference type="NCBI Taxonomy" id="1423913"/>
    <lineage>
        <taxon>Eukaryota</taxon>
        <taxon>Fungi</taxon>
        <taxon>Dikarya</taxon>
        <taxon>Basidiomycota</taxon>
        <taxon>Agaricomycotina</taxon>
        <taxon>Tremellomycetes</taxon>
        <taxon>Tremellales</taxon>
        <taxon>Cryptococcaceae</taxon>
        <taxon>Kwoniella</taxon>
    </lineage>
</organism>